<reference evidence="1" key="1">
    <citation type="submission" date="2021-01" db="UniProtKB">
        <authorList>
            <consortium name="EnsemblPlants"/>
        </authorList>
    </citation>
    <scope>IDENTIFICATION</scope>
</reference>
<dbReference type="PANTHER" id="PTHR35706">
    <property type="entry name" value="F14O23.11 PROTEIN"/>
    <property type="match status" value="1"/>
</dbReference>
<name>A0A7N0UAL0_KALFE</name>
<dbReference type="InterPro" id="IPR053325">
    <property type="entry name" value="H3-Acetyl_Activator"/>
</dbReference>
<dbReference type="PANTHER" id="PTHR35706:SF1">
    <property type="entry name" value="EMBRYOGENESIS-LIKE PROTEIN"/>
    <property type="match status" value="1"/>
</dbReference>
<protein>
    <recommendedName>
        <fullName evidence="3">Late embryogenesis abundant protein</fullName>
    </recommendedName>
</protein>
<keyword evidence="2" id="KW-1185">Reference proteome</keyword>
<organism evidence="1 2">
    <name type="scientific">Kalanchoe fedtschenkoi</name>
    <name type="common">Lavender scallops</name>
    <name type="synonym">South American air plant</name>
    <dbReference type="NCBI Taxonomy" id="63787"/>
    <lineage>
        <taxon>Eukaryota</taxon>
        <taxon>Viridiplantae</taxon>
        <taxon>Streptophyta</taxon>
        <taxon>Embryophyta</taxon>
        <taxon>Tracheophyta</taxon>
        <taxon>Spermatophyta</taxon>
        <taxon>Magnoliopsida</taxon>
        <taxon>eudicotyledons</taxon>
        <taxon>Gunneridae</taxon>
        <taxon>Pentapetalae</taxon>
        <taxon>Saxifragales</taxon>
        <taxon>Crassulaceae</taxon>
        <taxon>Kalanchoe</taxon>
    </lineage>
</organism>
<dbReference type="Gramene" id="Kaladp0059s0213.1.v1.1">
    <property type="protein sequence ID" value="Kaladp0059s0213.1.v1.1.CDS.1"/>
    <property type="gene ID" value="Kaladp0059s0213.v1.1"/>
</dbReference>
<dbReference type="AlphaFoldDB" id="A0A7N0UAL0"/>
<evidence type="ECO:0000313" key="2">
    <source>
        <dbReference type="Proteomes" id="UP000594263"/>
    </source>
</evidence>
<accession>A0A7N0UAL0</accession>
<dbReference type="EnsemblPlants" id="Kaladp0059s0213.1.v1.1">
    <property type="protein sequence ID" value="Kaladp0059s0213.1.v1.1.CDS.1"/>
    <property type="gene ID" value="Kaladp0059s0213.v1.1"/>
</dbReference>
<evidence type="ECO:0008006" key="3">
    <source>
        <dbReference type="Google" id="ProtNLM"/>
    </source>
</evidence>
<dbReference type="Proteomes" id="UP000594263">
    <property type="component" value="Unplaced"/>
</dbReference>
<proteinExistence type="predicted"/>
<evidence type="ECO:0000313" key="1">
    <source>
        <dbReference type="EnsemblPlants" id="Kaladp0059s0213.1.v1.1.CDS.1"/>
    </source>
</evidence>
<sequence>MINRTQFDHRSSSDIHDKNYINFENSRIALLKLSGAKMRRTFFCKLISGRHLRRCRSLTHPFRSICSFPNAISSPEPKPYIIPNSDALSCFASQRYYSGGESKPTGAVDVNKAVDEINLKFMEAREDIELALESKETVYFDEEAEVARDAVKEVLDMFQGLLGRLGEDEKSALQRSMGMKIEQLKAELEQLND</sequence>